<feature type="transmembrane region" description="Helical" evidence="7">
    <location>
        <begin position="235"/>
        <end position="261"/>
    </location>
</feature>
<dbReference type="Pfam" id="PF00528">
    <property type="entry name" value="BPD_transp_1"/>
    <property type="match status" value="1"/>
</dbReference>
<comment type="similarity">
    <text evidence="7">Belongs to the binding-protein-dependent transport system permease family.</text>
</comment>
<evidence type="ECO:0000313" key="10">
    <source>
        <dbReference type="Proteomes" id="UP000266915"/>
    </source>
</evidence>
<keyword evidence="3" id="KW-1003">Cell membrane</keyword>
<keyword evidence="2 7" id="KW-0813">Transport</keyword>
<evidence type="ECO:0000256" key="7">
    <source>
        <dbReference type="RuleBase" id="RU363032"/>
    </source>
</evidence>
<dbReference type="PANTHER" id="PTHR43163">
    <property type="entry name" value="DIPEPTIDE TRANSPORT SYSTEM PERMEASE PROTEIN DPPB-RELATED"/>
    <property type="match status" value="1"/>
</dbReference>
<dbReference type="AlphaFoldDB" id="A0A3N2C3J3"/>
<keyword evidence="4 7" id="KW-0812">Transmembrane</keyword>
<dbReference type="InterPro" id="IPR035906">
    <property type="entry name" value="MetI-like_sf"/>
</dbReference>
<comment type="subcellular location">
    <subcellularLocation>
        <location evidence="1 7">Cell membrane</location>
        <topology evidence="1 7">Multi-pass membrane protein</topology>
    </subcellularLocation>
</comment>
<dbReference type="Pfam" id="PF19300">
    <property type="entry name" value="BPD_transp_1_N"/>
    <property type="match status" value="1"/>
</dbReference>
<dbReference type="RefSeq" id="WP_085514395.1">
    <property type="nucleotide sequence ID" value="NZ_FXAP01000009.1"/>
</dbReference>
<feature type="transmembrane region" description="Helical" evidence="7">
    <location>
        <begin position="135"/>
        <end position="155"/>
    </location>
</feature>
<dbReference type="GO" id="GO:0005886">
    <property type="term" value="C:plasma membrane"/>
    <property type="evidence" value="ECO:0007669"/>
    <property type="project" value="UniProtKB-SubCell"/>
</dbReference>
<keyword evidence="10" id="KW-1185">Reference proteome</keyword>
<gene>
    <name evidence="9" type="ORF">EDD42_2157</name>
</gene>
<evidence type="ECO:0000256" key="4">
    <source>
        <dbReference type="ARBA" id="ARBA00022692"/>
    </source>
</evidence>
<proteinExistence type="inferred from homology"/>
<evidence type="ECO:0000313" key="9">
    <source>
        <dbReference type="EMBL" id="ROR82075.1"/>
    </source>
</evidence>
<dbReference type="PROSITE" id="PS50928">
    <property type="entry name" value="ABC_TM1"/>
    <property type="match status" value="1"/>
</dbReference>
<feature type="transmembrane region" description="Helical" evidence="7">
    <location>
        <begin position="281"/>
        <end position="304"/>
    </location>
</feature>
<dbReference type="InterPro" id="IPR045621">
    <property type="entry name" value="BPD_transp_1_N"/>
</dbReference>
<evidence type="ECO:0000256" key="1">
    <source>
        <dbReference type="ARBA" id="ARBA00004651"/>
    </source>
</evidence>
<dbReference type="PANTHER" id="PTHR43163:SF6">
    <property type="entry name" value="DIPEPTIDE TRANSPORT SYSTEM PERMEASE PROTEIN DPPB-RELATED"/>
    <property type="match status" value="1"/>
</dbReference>
<evidence type="ECO:0000256" key="5">
    <source>
        <dbReference type="ARBA" id="ARBA00022989"/>
    </source>
</evidence>
<comment type="caution">
    <text evidence="9">The sequence shown here is derived from an EMBL/GenBank/DDBJ whole genome shotgun (WGS) entry which is preliminary data.</text>
</comment>
<keyword evidence="5 7" id="KW-1133">Transmembrane helix</keyword>
<organism evidence="9 10">
    <name type="scientific">Plantibacter flavus</name>
    <dbReference type="NCBI Taxonomy" id="150123"/>
    <lineage>
        <taxon>Bacteria</taxon>
        <taxon>Bacillati</taxon>
        <taxon>Actinomycetota</taxon>
        <taxon>Actinomycetes</taxon>
        <taxon>Micrococcales</taxon>
        <taxon>Microbacteriaceae</taxon>
        <taxon>Plantibacter</taxon>
    </lineage>
</organism>
<reference evidence="9 10" key="1">
    <citation type="submission" date="2018-11" db="EMBL/GenBank/DDBJ databases">
        <title>Sequencing the genomes of 1000 actinobacteria strains.</title>
        <authorList>
            <person name="Klenk H.-P."/>
        </authorList>
    </citation>
    <scope>NUCLEOTIDE SEQUENCE [LARGE SCALE GENOMIC DNA]</scope>
    <source>
        <strain evidence="9 10">DSM 14012</strain>
    </source>
</reference>
<dbReference type="Proteomes" id="UP000266915">
    <property type="component" value="Unassembled WGS sequence"/>
</dbReference>
<evidence type="ECO:0000256" key="2">
    <source>
        <dbReference type="ARBA" id="ARBA00022448"/>
    </source>
</evidence>
<protein>
    <submittedName>
        <fullName evidence="9">Peptide/nickel transport system permease protein</fullName>
    </submittedName>
</protein>
<keyword evidence="6 7" id="KW-0472">Membrane</keyword>
<evidence type="ECO:0000256" key="3">
    <source>
        <dbReference type="ARBA" id="ARBA00022475"/>
    </source>
</evidence>
<feature type="domain" description="ABC transmembrane type-1" evidence="8">
    <location>
        <begin position="96"/>
        <end position="304"/>
    </location>
</feature>
<feature type="transmembrane region" description="Helical" evidence="7">
    <location>
        <begin position="100"/>
        <end position="123"/>
    </location>
</feature>
<feature type="transmembrane region" description="Helical" evidence="7">
    <location>
        <begin position="175"/>
        <end position="197"/>
    </location>
</feature>
<sequence>MVRYIVSRVLSSLFVLLVLSVLVFSMVRVIPGDPLSAFADPSNPDPAALDALRTELGLDRPWLTQYLAWLLGVLQGDFGRAITVPNEVSNLIAQRLPLSLTLAVMATLFGTVLGIPAGVLAATRWRRAPDNAVRGLSFVLLATPPFVLGTVLILVNSLTLRLPLVGTAGAGGDPLRLVGVLVLPALLIGLVLAAIVARYTRGTLLDTLGQDFVRTARAKGASPSRLVGRHALRNALIPVTTVIGIELAALVGGTVVIETVFALPGMGSLLLTGIRSSDYPIIQATVLLIGAVYVLINFIVDLIYPLIDPRVRVHTS</sequence>
<evidence type="ECO:0000259" key="8">
    <source>
        <dbReference type="PROSITE" id="PS50928"/>
    </source>
</evidence>
<accession>A0A3N2C3J3</accession>
<name>A0A3N2C3J3_9MICO</name>
<dbReference type="EMBL" id="RKHL01000001">
    <property type="protein sequence ID" value="ROR82075.1"/>
    <property type="molecule type" value="Genomic_DNA"/>
</dbReference>
<dbReference type="CDD" id="cd06261">
    <property type="entry name" value="TM_PBP2"/>
    <property type="match status" value="1"/>
</dbReference>
<dbReference type="Gene3D" id="1.10.3720.10">
    <property type="entry name" value="MetI-like"/>
    <property type="match status" value="1"/>
</dbReference>
<dbReference type="SUPFAM" id="SSF161098">
    <property type="entry name" value="MetI-like"/>
    <property type="match status" value="1"/>
</dbReference>
<dbReference type="GO" id="GO:0055085">
    <property type="term" value="P:transmembrane transport"/>
    <property type="evidence" value="ECO:0007669"/>
    <property type="project" value="InterPro"/>
</dbReference>
<evidence type="ECO:0000256" key="6">
    <source>
        <dbReference type="ARBA" id="ARBA00023136"/>
    </source>
</evidence>
<dbReference type="InterPro" id="IPR000515">
    <property type="entry name" value="MetI-like"/>
</dbReference>